<dbReference type="InterPro" id="IPR039424">
    <property type="entry name" value="SBP_5"/>
</dbReference>
<keyword evidence="1" id="KW-0238">DNA-binding</keyword>
<feature type="domain" description="Transcriptional regulator SgrR N-terminal HTH" evidence="3">
    <location>
        <begin position="17"/>
        <end position="102"/>
    </location>
</feature>
<organism evidence="4 5">
    <name type="scientific">Falsibacillus albus</name>
    <dbReference type="NCBI Taxonomy" id="2478915"/>
    <lineage>
        <taxon>Bacteria</taxon>
        <taxon>Bacillati</taxon>
        <taxon>Bacillota</taxon>
        <taxon>Bacilli</taxon>
        <taxon>Bacillales</taxon>
        <taxon>Bacillaceae</taxon>
        <taxon>Falsibacillus</taxon>
    </lineage>
</organism>
<dbReference type="Pfam" id="PF12793">
    <property type="entry name" value="SgrR_N"/>
    <property type="match status" value="1"/>
</dbReference>
<comment type="caution">
    <text evidence="4">The sequence shown here is derived from an EMBL/GenBank/DDBJ whole genome shotgun (WGS) entry which is preliminary data.</text>
</comment>
<evidence type="ECO:0000256" key="1">
    <source>
        <dbReference type="ARBA" id="ARBA00023125"/>
    </source>
</evidence>
<gene>
    <name evidence="4" type="ORF">D9X91_04565</name>
</gene>
<dbReference type="EMBL" id="RCVZ01000002">
    <property type="protein sequence ID" value="RLQ97432.1"/>
    <property type="molecule type" value="Genomic_DNA"/>
</dbReference>
<dbReference type="Gene3D" id="3.40.190.10">
    <property type="entry name" value="Periplasmic binding protein-like II"/>
    <property type="match status" value="1"/>
</dbReference>
<dbReference type="Proteomes" id="UP000276770">
    <property type="component" value="Unassembled WGS sequence"/>
</dbReference>
<accession>A0A3L7K9V7</accession>
<dbReference type="Gene3D" id="3.10.105.10">
    <property type="entry name" value="Dipeptide-binding Protein, Domain 3"/>
    <property type="match status" value="1"/>
</dbReference>
<dbReference type="AlphaFoldDB" id="A0A3L7K9V7"/>
<keyword evidence="5" id="KW-1185">Reference proteome</keyword>
<evidence type="ECO:0008006" key="6">
    <source>
        <dbReference type="Google" id="ProtNLM"/>
    </source>
</evidence>
<protein>
    <recommendedName>
        <fullName evidence="6">ABC transporter substrate-binding protein</fullName>
    </recommendedName>
</protein>
<dbReference type="GO" id="GO:0003677">
    <property type="term" value="F:DNA binding"/>
    <property type="evidence" value="ECO:0007669"/>
    <property type="project" value="UniProtKB-KW"/>
</dbReference>
<evidence type="ECO:0000313" key="5">
    <source>
        <dbReference type="Proteomes" id="UP000276770"/>
    </source>
</evidence>
<sequence>MEVSTMDERYFSMRATFFEREQDQECYFKLKELEALWFCSAKNVKRILHHFEESGKVTYIPGKGRGNPSKLVFLSPFQQEVEHFIKESVENDRLDQAAQLLRLPIPKSWIAKASSEIREMFGFQQGMAAKDILHSFISREITTLDPTYTSVTFESHLVEQLGDTLVKYDPKEDKIIPHIAHHYEVDEAGLKWIFYLRKGVLFHHQETLTSRDVETTIERLKQGPSAYTWLVKEIIKVECAGDYEVHLHLSKPNPFLLRYLSCANFCVLPASTPFNENEWIGSGPFSMKERSRNKLVLEAFDGYFKERPLLDEIHFYKVSQDAAEVVNYTVDNGESVEPSSTYEIETGFRFLAFNFHRQSTVKNASFRKAIYHLLDMKKMARDLQWPDLIEASSFTKERSFHQKKDPSEIPNLLKASGYAGEELHLYHLNYANSIASSRWFDAEAKKYGINLTMHPFSIEDFYKREIDQHSDMIFMGEVSTLDTHLSFLGAFYNETLLFRRLFPAENLRWIDEKLEQFKQTPTNEKREGIMKEIEAHIRAHNLLIFQHHPIKTRTFHPMIKDVEFQSYSQLDFKKLWIK</sequence>
<dbReference type="GO" id="GO:1904680">
    <property type="term" value="F:peptide transmembrane transporter activity"/>
    <property type="evidence" value="ECO:0007669"/>
    <property type="project" value="TreeGrafter"/>
</dbReference>
<evidence type="ECO:0000259" key="2">
    <source>
        <dbReference type="Pfam" id="PF00496"/>
    </source>
</evidence>
<dbReference type="Pfam" id="PF00496">
    <property type="entry name" value="SBP_bac_5"/>
    <property type="match status" value="1"/>
</dbReference>
<evidence type="ECO:0000313" key="4">
    <source>
        <dbReference type="EMBL" id="RLQ97432.1"/>
    </source>
</evidence>
<reference evidence="4 5" key="1">
    <citation type="submission" date="2018-10" db="EMBL/GenBank/DDBJ databases">
        <title>Falsibacillus sp. genome draft.</title>
        <authorList>
            <person name="Shi S."/>
        </authorList>
    </citation>
    <scope>NUCLEOTIDE SEQUENCE [LARGE SCALE GENOMIC DNA]</scope>
    <source>
        <strain evidence="4 5">GY 10110</strain>
    </source>
</reference>
<dbReference type="InterPro" id="IPR000914">
    <property type="entry name" value="SBP_5_dom"/>
</dbReference>
<evidence type="ECO:0000259" key="3">
    <source>
        <dbReference type="Pfam" id="PF12793"/>
    </source>
</evidence>
<dbReference type="PANTHER" id="PTHR30290">
    <property type="entry name" value="PERIPLASMIC BINDING COMPONENT OF ABC TRANSPORTER"/>
    <property type="match status" value="1"/>
</dbReference>
<dbReference type="SUPFAM" id="SSF53850">
    <property type="entry name" value="Periplasmic binding protein-like II"/>
    <property type="match status" value="1"/>
</dbReference>
<dbReference type="GO" id="GO:0015833">
    <property type="term" value="P:peptide transport"/>
    <property type="evidence" value="ECO:0007669"/>
    <property type="project" value="TreeGrafter"/>
</dbReference>
<feature type="domain" description="Solute-binding protein family 5" evidence="2">
    <location>
        <begin position="174"/>
        <end position="494"/>
    </location>
</feature>
<dbReference type="PANTHER" id="PTHR30290:SF72">
    <property type="entry name" value="HTH-TYPE TRANSCRIPTIONAL REGULATOR SGRR"/>
    <property type="match status" value="1"/>
</dbReference>
<dbReference type="InterPro" id="IPR025370">
    <property type="entry name" value="SgrR_HTH_N"/>
</dbReference>
<name>A0A3L7K9V7_9BACI</name>
<proteinExistence type="predicted"/>